<dbReference type="InterPro" id="IPR036937">
    <property type="entry name" value="Adhesion_dom_fimbrial_sf"/>
</dbReference>
<keyword evidence="3 5" id="KW-0732">Signal</keyword>
<feature type="chain" id="PRO_5029023132" evidence="5">
    <location>
        <begin position="23"/>
        <end position="177"/>
    </location>
</feature>
<dbReference type="RefSeq" id="WP_148421111.1">
    <property type="nucleotide sequence ID" value="NZ_CP056117.1"/>
</dbReference>
<proteinExistence type="inferred from homology"/>
<dbReference type="Proteomes" id="UP000509421">
    <property type="component" value="Chromosome"/>
</dbReference>
<accession>A0A7H8UHV1</accession>
<evidence type="ECO:0000259" key="6">
    <source>
        <dbReference type="Pfam" id="PF00419"/>
    </source>
</evidence>
<dbReference type="AlphaFoldDB" id="A0A7H8UHV1"/>
<dbReference type="GO" id="GO:0009289">
    <property type="term" value="C:pilus"/>
    <property type="evidence" value="ECO:0007669"/>
    <property type="project" value="UniProtKB-SubCell"/>
</dbReference>
<dbReference type="GO" id="GO:0043709">
    <property type="term" value="P:cell adhesion involved in single-species biofilm formation"/>
    <property type="evidence" value="ECO:0007669"/>
    <property type="project" value="TreeGrafter"/>
</dbReference>
<evidence type="ECO:0000256" key="1">
    <source>
        <dbReference type="ARBA" id="ARBA00004561"/>
    </source>
</evidence>
<evidence type="ECO:0000256" key="4">
    <source>
        <dbReference type="ARBA" id="ARBA00023263"/>
    </source>
</evidence>
<keyword evidence="4" id="KW-0281">Fimbrium</keyword>
<comment type="similarity">
    <text evidence="2">Belongs to the fimbrial protein family.</text>
</comment>
<dbReference type="SUPFAM" id="SSF49401">
    <property type="entry name" value="Bacterial adhesins"/>
    <property type="match status" value="1"/>
</dbReference>
<comment type="subcellular location">
    <subcellularLocation>
        <location evidence="1">Fimbrium</location>
    </subcellularLocation>
</comment>
<dbReference type="InterPro" id="IPR008966">
    <property type="entry name" value="Adhesion_dom_sf"/>
</dbReference>
<dbReference type="InterPro" id="IPR000259">
    <property type="entry name" value="Adhesion_dom_fimbrial"/>
</dbReference>
<evidence type="ECO:0000313" key="8">
    <source>
        <dbReference type="Proteomes" id="UP000509421"/>
    </source>
</evidence>
<feature type="signal peptide" evidence="5">
    <location>
        <begin position="1"/>
        <end position="22"/>
    </location>
</feature>
<dbReference type="Pfam" id="PF00419">
    <property type="entry name" value="Fimbrial"/>
    <property type="match status" value="1"/>
</dbReference>
<dbReference type="Gene3D" id="2.60.40.1090">
    <property type="entry name" value="Fimbrial-type adhesion domain"/>
    <property type="match status" value="1"/>
</dbReference>
<evidence type="ECO:0000256" key="3">
    <source>
        <dbReference type="ARBA" id="ARBA00022729"/>
    </source>
</evidence>
<dbReference type="InterPro" id="IPR050263">
    <property type="entry name" value="Bact_Fimbrial_Adh_Pro"/>
</dbReference>
<evidence type="ECO:0000313" key="7">
    <source>
        <dbReference type="EMBL" id="QKZ99283.1"/>
    </source>
</evidence>
<evidence type="ECO:0000256" key="2">
    <source>
        <dbReference type="ARBA" id="ARBA00006671"/>
    </source>
</evidence>
<sequence>MKNIFSIASIASIVMVSASAYAASEGQRSTVEFTGSIKENTCVLNSSSVGQVVPLGEVESSVLSTQGSVSQHKTFRIILDQCNLASASITFQGIAEAADVLRVTGTGTVADGVGIQILDMDNNATPLKIDGSSPTALKTVGTGGSDEFFFAARYIAFKNNITAGEANGTVNFRVNYE</sequence>
<gene>
    <name evidence="7" type="ORF">HWQ14_17215</name>
</gene>
<reference evidence="7 8" key="1">
    <citation type="submission" date="2020-06" db="EMBL/GenBank/DDBJ databases">
        <title>Long-read sequencing of DSM26481-BlokeschLab.</title>
        <authorList>
            <person name="Blokesch M."/>
        </authorList>
    </citation>
    <scope>NUCLEOTIDE SEQUENCE [LARGE SCALE GENOMIC DNA]</scope>
    <source>
        <strain evidence="7 8">DSM 26481</strain>
    </source>
</reference>
<dbReference type="PANTHER" id="PTHR33420:SF12">
    <property type="entry name" value="FIMBRIN-LIKE PROTEIN FIMI-RELATED"/>
    <property type="match status" value="1"/>
</dbReference>
<evidence type="ECO:0000256" key="5">
    <source>
        <dbReference type="SAM" id="SignalP"/>
    </source>
</evidence>
<protein>
    <submittedName>
        <fullName evidence="7">Type 1 fimbrial protein</fullName>
    </submittedName>
</protein>
<dbReference type="PANTHER" id="PTHR33420">
    <property type="entry name" value="FIMBRIAL SUBUNIT ELFA-RELATED"/>
    <property type="match status" value="1"/>
</dbReference>
<name>A0A7H8UHV1_ENTCL</name>
<dbReference type="EMBL" id="CP056117">
    <property type="protein sequence ID" value="QKZ99283.1"/>
    <property type="molecule type" value="Genomic_DNA"/>
</dbReference>
<organism evidence="7 8">
    <name type="scientific">Enterobacter cloacae</name>
    <dbReference type="NCBI Taxonomy" id="550"/>
    <lineage>
        <taxon>Bacteria</taxon>
        <taxon>Pseudomonadati</taxon>
        <taxon>Pseudomonadota</taxon>
        <taxon>Gammaproteobacteria</taxon>
        <taxon>Enterobacterales</taxon>
        <taxon>Enterobacteriaceae</taxon>
        <taxon>Enterobacter</taxon>
        <taxon>Enterobacter cloacae complex</taxon>
    </lineage>
</organism>
<feature type="domain" description="Fimbrial-type adhesion" evidence="6">
    <location>
        <begin position="32"/>
        <end position="177"/>
    </location>
</feature>